<keyword evidence="3" id="KW-1185">Reference proteome</keyword>
<dbReference type="GO" id="GO:0005829">
    <property type="term" value="C:cytosol"/>
    <property type="evidence" value="ECO:0007669"/>
    <property type="project" value="TreeGrafter"/>
</dbReference>
<dbReference type="AlphaFoldDB" id="G7QDN9"/>
<accession>G7QDN9</accession>
<dbReference type="Gene3D" id="3.90.1670.10">
    <property type="entry name" value="FdhE-like domain"/>
    <property type="match status" value="1"/>
</dbReference>
<dbReference type="HOGENOM" id="CLU_071015_1_1_7"/>
<evidence type="ECO:0000313" key="2">
    <source>
        <dbReference type="EMBL" id="EHJ46545.1"/>
    </source>
</evidence>
<dbReference type="InterPro" id="IPR056797">
    <property type="entry name" value="FdhE_central"/>
</dbReference>
<dbReference type="InterPro" id="IPR006452">
    <property type="entry name" value="Formate_DH_accessory"/>
</dbReference>
<dbReference type="Proteomes" id="UP000004662">
    <property type="component" value="Chromosome"/>
</dbReference>
<proteinExistence type="predicted"/>
<reference evidence="3" key="1">
    <citation type="journal article" date="2015" name="Genome Announc.">
        <title>High-Quality Draft Genome Sequence of Desulfovibrio carbinoliphilus FW-101-2B, an Organic Acid-Oxidizing Sulfate-Reducing Bacterium Isolated from Uranium(VI)-Contaminated Groundwater.</title>
        <authorList>
            <person name="Ramsay B.D."/>
            <person name="Hwang C."/>
            <person name="Woo H.L."/>
            <person name="Carroll S.L."/>
            <person name="Lucas S."/>
            <person name="Han J."/>
            <person name="Lapidus A.L."/>
            <person name="Cheng J.F."/>
            <person name="Goodwin L.A."/>
            <person name="Pitluck S."/>
            <person name="Peters L."/>
            <person name="Chertkov O."/>
            <person name="Held B."/>
            <person name="Detter J.C."/>
            <person name="Han C.S."/>
            <person name="Tapia R."/>
            <person name="Land M.L."/>
            <person name="Hauser L.J."/>
            <person name="Kyrpides N.C."/>
            <person name="Ivanova N.N."/>
            <person name="Mikhailova N."/>
            <person name="Pagani I."/>
            <person name="Woyke T."/>
            <person name="Arkin A.P."/>
            <person name="Dehal P."/>
            <person name="Chivian D."/>
            <person name="Criddle C.S."/>
            <person name="Wu W."/>
            <person name="Chakraborty R."/>
            <person name="Hazen T.C."/>
            <person name="Fields M.W."/>
        </authorList>
    </citation>
    <scope>NUCLEOTIDE SEQUENCE [LARGE SCALE GENOMIC DNA]</scope>
    <source>
        <strain evidence="3">FW-101-2B</strain>
    </source>
</reference>
<dbReference type="CDD" id="cd16341">
    <property type="entry name" value="FdhE"/>
    <property type="match status" value="1"/>
</dbReference>
<dbReference type="OrthoDB" id="9811074at2"/>
<sequence>MPFDAPKASRLLEKKLAAMSGRPVLPAAMLRLVADTSRAQLAARAGETPDITADMVADIERVLRGAPLLSREAFPVDAARAEALFAALSRLVRASEPHLAEAMAVIDAALAAGEPDVRTAFSRHLAGDDAFFAAFGQATPQAPRLLGFLVQAALTPQLSAIAEAAYAHLPKDRVWNFGQCPVCASPPYMARLVDKVGARHLSCSFCQLEYRAKRLMCPYCGEEDHTKLEVFTAPDEPGYAVHVCLRCKSYIKTVDFRELDRPSLPALDDLESLTLDLAAKGQGYGRPVLSAWGF</sequence>
<protein>
    <submittedName>
        <fullName evidence="2">Formate dehydrogenase accessory protein</fullName>
    </submittedName>
</protein>
<organism evidence="2 3">
    <name type="scientific">Solidesulfovibrio carbinoliphilus subsp. oakridgensis</name>
    <dbReference type="NCBI Taxonomy" id="694327"/>
    <lineage>
        <taxon>Bacteria</taxon>
        <taxon>Pseudomonadati</taxon>
        <taxon>Thermodesulfobacteriota</taxon>
        <taxon>Desulfovibrionia</taxon>
        <taxon>Desulfovibrionales</taxon>
        <taxon>Desulfovibrionaceae</taxon>
        <taxon>Solidesulfovibrio</taxon>
    </lineage>
</organism>
<feature type="domain" description="FdhE central" evidence="1">
    <location>
        <begin position="180"/>
        <end position="214"/>
    </location>
</feature>
<gene>
    <name evidence="2" type="ORF">DFW101_0528</name>
</gene>
<dbReference type="GO" id="GO:0008199">
    <property type="term" value="F:ferric iron binding"/>
    <property type="evidence" value="ECO:0007669"/>
    <property type="project" value="TreeGrafter"/>
</dbReference>
<evidence type="ECO:0000259" key="1">
    <source>
        <dbReference type="Pfam" id="PF24859"/>
    </source>
</evidence>
<name>G7QDN9_9BACT</name>
<dbReference type="PANTHER" id="PTHR37689:SF1">
    <property type="entry name" value="PROTEIN FDHE"/>
    <property type="match status" value="1"/>
</dbReference>
<dbReference type="EMBL" id="CM001368">
    <property type="protein sequence ID" value="EHJ46545.1"/>
    <property type="molecule type" value="Genomic_DNA"/>
</dbReference>
<dbReference type="STRING" id="694327.DFW101_0528"/>
<dbReference type="GO" id="GO:0051604">
    <property type="term" value="P:protein maturation"/>
    <property type="evidence" value="ECO:0007669"/>
    <property type="project" value="TreeGrafter"/>
</dbReference>
<dbReference type="eggNOG" id="COG3058">
    <property type="taxonomic scope" value="Bacteria"/>
</dbReference>
<dbReference type="SUPFAM" id="SSF144020">
    <property type="entry name" value="FdhE-like"/>
    <property type="match status" value="1"/>
</dbReference>
<evidence type="ECO:0000313" key="3">
    <source>
        <dbReference type="Proteomes" id="UP000004662"/>
    </source>
</evidence>
<dbReference type="RefSeq" id="WP_009179982.1">
    <property type="nucleotide sequence ID" value="NZ_CM001368.1"/>
</dbReference>
<dbReference type="InterPro" id="IPR024064">
    <property type="entry name" value="FdhE-like_sf"/>
</dbReference>
<dbReference type="PANTHER" id="PTHR37689">
    <property type="entry name" value="PROTEIN FDHE"/>
    <property type="match status" value="1"/>
</dbReference>
<dbReference type="Pfam" id="PF24859">
    <property type="entry name" value="FdhE_central"/>
    <property type="match status" value="1"/>
</dbReference>